<dbReference type="SMART" id="SM00028">
    <property type="entry name" value="TPR"/>
    <property type="match status" value="2"/>
</dbReference>
<dbReference type="OrthoDB" id="369771at2"/>
<evidence type="ECO:0000256" key="1">
    <source>
        <dbReference type="SAM" id="Phobius"/>
    </source>
</evidence>
<dbReference type="eggNOG" id="ENOG5032BIC">
    <property type="taxonomic scope" value="Bacteria"/>
</dbReference>
<gene>
    <name evidence="2" type="ORF">HMPREF9194_01567</name>
</gene>
<sequence>MCDVYCEVPRMKKTALVICLYISMFAAFGFMSCYSVPTKVAEGISEAELLQLGQNSLDNGNYKAAEFYYNKVIELYGSNISSTVQAEYELAHILIKRRHYKEAKPALEKILSYYNNPQNAALLPPAYKKLAQIDLKKCEDAD</sequence>
<dbReference type="PATRIC" id="fig|1125699.3.peg.1578"/>
<dbReference type="SUPFAM" id="SSF48452">
    <property type="entry name" value="TPR-like"/>
    <property type="match status" value="1"/>
</dbReference>
<dbReference type="InterPro" id="IPR019734">
    <property type="entry name" value="TPR_rpt"/>
</dbReference>
<organism evidence="2 3">
    <name type="scientific">Treponema maltophilum ATCC 51939</name>
    <dbReference type="NCBI Taxonomy" id="1125699"/>
    <lineage>
        <taxon>Bacteria</taxon>
        <taxon>Pseudomonadati</taxon>
        <taxon>Spirochaetota</taxon>
        <taxon>Spirochaetia</taxon>
        <taxon>Spirochaetales</taxon>
        <taxon>Treponemataceae</taxon>
        <taxon>Treponema</taxon>
    </lineage>
</organism>
<name>S3L367_TREMA</name>
<keyword evidence="1" id="KW-0472">Membrane</keyword>
<dbReference type="EMBL" id="ATFF01000006">
    <property type="protein sequence ID" value="EPF31224.1"/>
    <property type="molecule type" value="Genomic_DNA"/>
</dbReference>
<reference evidence="2 3" key="1">
    <citation type="submission" date="2013-04" db="EMBL/GenBank/DDBJ databases">
        <title>The Genome Sequence of Treponema maltophilum ATCC 51939.</title>
        <authorList>
            <consortium name="The Broad Institute Genomics Platform"/>
            <person name="Earl A."/>
            <person name="Ward D."/>
            <person name="Feldgarden M."/>
            <person name="Gevers D."/>
            <person name="Leonetti C."/>
            <person name="Blanton J.M."/>
            <person name="Dewhirst F.E."/>
            <person name="Izard J."/>
            <person name="Walker B."/>
            <person name="Young S."/>
            <person name="Zeng Q."/>
            <person name="Gargeya S."/>
            <person name="Fitzgerald M."/>
            <person name="Haas B."/>
            <person name="Abouelleil A."/>
            <person name="Allen A.W."/>
            <person name="Alvarado L."/>
            <person name="Arachchi H.M."/>
            <person name="Berlin A.M."/>
            <person name="Chapman S.B."/>
            <person name="Gainer-Dewar J."/>
            <person name="Goldberg J."/>
            <person name="Griggs A."/>
            <person name="Gujja S."/>
            <person name="Hansen M."/>
            <person name="Howarth C."/>
            <person name="Imamovic A."/>
            <person name="Ireland A."/>
            <person name="Larimer J."/>
            <person name="McCowan C."/>
            <person name="Murphy C."/>
            <person name="Pearson M."/>
            <person name="Poon T.W."/>
            <person name="Priest M."/>
            <person name="Roberts A."/>
            <person name="Saif S."/>
            <person name="Shea T."/>
            <person name="Sisk P."/>
            <person name="Sykes S."/>
            <person name="Wortman J."/>
            <person name="Nusbaum C."/>
            <person name="Birren B."/>
        </authorList>
    </citation>
    <scope>NUCLEOTIDE SEQUENCE [LARGE SCALE GENOMIC DNA]</scope>
    <source>
        <strain evidence="2 3">ATCC 51939</strain>
    </source>
</reference>
<dbReference type="Proteomes" id="UP000014541">
    <property type="component" value="Unassembled WGS sequence"/>
</dbReference>
<accession>S3L367</accession>
<evidence type="ECO:0000313" key="3">
    <source>
        <dbReference type="Proteomes" id="UP000014541"/>
    </source>
</evidence>
<feature type="transmembrane region" description="Helical" evidence="1">
    <location>
        <begin position="15"/>
        <end position="36"/>
    </location>
</feature>
<protein>
    <submittedName>
        <fullName evidence="2">Uncharacterized protein</fullName>
    </submittedName>
</protein>
<dbReference type="Gene3D" id="1.25.40.10">
    <property type="entry name" value="Tetratricopeptide repeat domain"/>
    <property type="match status" value="1"/>
</dbReference>
<dbReference type="InterPro" id="IPR011990">
    <property type="entry name" value="TPR-like_helical_dom_sf"/>
</dbReference>
<keyword evidence="3" id="KW-1185">Reference proteome</keyword>
<dbReference type="HOGENOM" id="CLU_120991_0_0_12"/>
<dbReference type="AlphaFoldDB" id="S3L367"/>
<proteinExistence type="predicted"/>
<evidence type="ECO:0000313" key="2">
    <source>
        <dbReference type="EMBL" id="EPF31224.1"/>
    </source>
</evidence>
<keyword evidence="1" id="KW-0812">Transmembrane</keyword>
<comment type="caution">
    <text evidence="2">The sequence shown here is derived from an EMBL/GenBank/DDBJ whole genome shotgun (WGS) entry which is preliminary data.</text>
</comment>
<dbReference type="Pfam" id="PF13181">
    <property type="entry name" value="TPR_8"/>
    <property type="match status" value="2"/>
</dbReference>
<keyword evidence="1" id="KW-1133">Transmembrane helix</keyword>